<protein>
    <submittedName>
        <fullName evidence="4">Uncharacterized protein LOC111445867</fullName>
    </submittedName>
</protein>
<feature type="region of interest" description="Disordered" evidence="2">
    <location>
        <begin position="616"/>
        <end position="651"/>
    </location>
</feature>
<evidence type="ECO:0000313" key="4">
    <source>
        <dbReference type="RefSeq" id="XP_022940157.1"/>
    </source>
</evidence>
<reference evidence="4" key="1">
    <citation type="submission" date="2025-08" db="UniProtKB">
        <authorList>
            <consortium name="RefSeq"/>
        </authorList>
    </citation>
    <scope>IDENTIFICATION</scope>
    <source>
        <tissue evidence="4">Young leaves</tissue>
    </source>
</reference>
<feature type="compositionally biased region" description="Basic and acidic residues" evidence="2">
    <location>
        <begin position="92"/>
        <end position="111"/>
    </location>
</feature>
<accession>A0A6J1FIU3</accession>
<feature type="region of interest" description="Disordered" evidence="2">
    <location>
        <begin position="20"/>
        <end position="47"/>
    </location>
</feature>
<keyword evidence="3" id="KW-1185">Reference proteome</keyword>
<gene>
    <name evidence="4" type="primary">LOC111445867</name>
</gene>
<proteinExistence type="predicted"/>
<dbReference type="GeneID" id="111445867"/>
<dbReference type="RefSeq" id="XP_022940157.1">
    <property type="nucleotide sequence ID" value="XM_023084389.1"/>
</dbReference>
<dbReference type="AlphaFoldDB" id="A0A6J1FIU3"/>
<evidence type="ECO:0000313" key="3">
    <source>
        <dbReference type="Proteomes" id="UP000504609"/>
    </source>
</evidence>
<dbReference type="PANTHER" id="PTHR31071:SF2">
    <property type="entry name" value="ACTIN CYTOSKELETON-REGULATORY COMPLEX PAN-LIKE PROTEIN"/>
    <property type="match status" value="1"/>
</dbReference>
<feature type="coiled-coil region" evidence="1">
    <location>
        <begin position="320"/>
        <end position="393"/>
    </location>
</feature>
<dbReference type="InterPro" id="IPR043424">
    <property type="entry name" value="BLT-like"/>
</dbReference>
<keyword evidence="1" id="KW-0175">Coiled coil</keyword>
<dbReference type="KEGG" id="cmos:111445867"/>
<name>A0A6J1FIU3_CUCMO</name>
<feature type="region of interest" description="Disordered" evidence="2">
    <location>
        <begin position="85"/>
        <end position="111"/>
    </location>
</feature>
<dbReference type="PANTHER" id="PTHR31071">
    <property type="entry name" value="GB|AAF24581.1"/>
    <property type="match status" value="1"/>
</dbReference>
<feature type="compositionally biased region" description="Polar residues" evidence="2">
    <location>
        <begin position="20"/>
        <end position="33"/>
    </location>
</feature>
<evidence type="ECO:0000256" key="1">
    <source>
        <dbReference type="SAM" id="Coils"/>
    </source>
</evidence>
<dbReference type="Proteomes" id="UP000504609">
    <property type="component" value="Unplaced"/>
</dbReference>
<feature type="region of interest" description="Disordered" evidence="2">
    <location>
        <begin position="490"/>
        <end position="510"/>
    </location>
</feature>
<organism evidence="3 4">
    <name type="scientific">Cucurbita moschata</name>
    <name type="common">Winter crookneck squash</name>
    <name type="synonym">Cucurbita pepo var. moschata</name>
    <dbReference type="NCBI Taxonomy" id="3662"/>
    <lineage>
        <taxon>Eukaryota</taxon>
        <taxon>Viridiplantae</taxon>
        <taxon>Streptophyta</taxon>
        <taxon>Embryophyta</taxon>
        <taxon>Tracheophyta</taxon>
        <taxon>Spermatophyta</taxon>
        <taxon>Magnoliopsida</taxon>
        <taxon>eudicotyledons</taxon>
        <taxon>Gunneridae</taxon>
        <taxon>Pentapetalae</taxon>
        <taxon>rosids</taxon>
        <taxon>fabids</taxon>
        <taxon>Cucurbitales</taxon>
        <taxon>Cucurbitaceae</taxon>
        <taxon>Cucurbiteae</taxon>
        <taxon>Cucurbita</taxon>
    </lineage>
</organism>
<evidence type="ECO:0000256" key="2">
    <source>
        <dbReference type="SAM" id="MobiDB-lite"/>
    </source>
</evidence>
<sequence length="692" mass="78219">MEKTTVKLSVLAKSQRIPTFASSLNPKSGNQSPELDLRQTLSSRRDSRRRIRNLSLIKRKLAPSGPRSRPQTPLLKWKVEVRVDGEGEGDEDEKKSESENGGKDLRRMSRERDVNVSARKLAAGFWRFQKPEVSADGGRRGLRRTLEQGIGFQPVAGHVRVPILRHHNNNILSNETRDLLQSQPSTSGMRNGVLCKLEPFFQFSNSVMEGATKWDPIGSKISDERGHIYNQTELLDQQMSLVSVICALQAELKQAQVHILELETERHVSKKKLESFLRKVDKEKTAWRMREHDKIRVFMESIRTELNYERKNRRGAEHFNSKLVHELADAKSLVKQLMRDYEEERKERVLIEQVCEELAKEIGDDKAEIEASKRESAKLREEAEEERKMLQLAEVWREERVQMKLVDAKVAVEEKYSQMNRLVSDLENFLRSRGAISDIKEMREAILLGQAASAVNIQDIKQLSYQPSKPDDIFSILEGVNFDENQEKEVNPYGSYSPATEIPKAGTTSPDLTVDAAKRVDGTLMASHACIDQNGDIDDESGWETVSQVEDQDSSYSLEGCTIPPAANKNCKKSSISGSGSGTDWETTINISEVYSELVKKSKKVSNLTKRLWKSGHNNGRGDIKTIPVKESNGIASSPEAESGNGGSSPDFIGRWSSFDLSDARIARQRKVQINVKESQKLQLRHALKQKI</sequence>